<dbReference type="EMBL" id="MN740161">
    <property type="protein sequence ID" value="QHT90918.1"/>
    <property type="molecule type" value="Genomic_DNA"/>
</dbReference>
<proteinExistence type="predicted"/>
<dbReference type="Gene3D" id="1.10.10.10">
    <property type="entry name" value="Winged helix-like DNA-binding domain superfamily/Winged helix DNA-binding domain"/>
    <property type="match status" value="1"/>
</dbReference>
<dbReference type="PROSITE" id="PS51688">
    <property type="entry name" value="ICA"/>
    <property type="match status" value="1"/>
</dbReference>
<sequence>MSSNLFSTVTNYSGRQPDNSQGIKQFVTSITNQVSWIYKRLLNSNLTYITTADQSKTIYIPKDLIVVGSIFNPSDEKLKNNIIKLNDFDIENITKLKPVTFSYNNDTGNQLHYGFIAQDVEEIFPALVSDNTGYKSINYIEFIPIMLYKMQQMQDELDELKQKLSKENNSDV</sequence>
<accession>A0A6C0ICX0</accession>
<dbReference type="AlphaFoldDB" id="A0A6C0ICX0"/>
<evidence type="ECO:0000313" key="2">
    <source>
        <dbReference type="EMBL" id="QHT90918.1"/>
    </source>
</evidence>
<feature type="domain" description="Peptidase S74" evidence="1">
    <location>
        <begin position="74"/>
        <end position="164"/>
    </location>
</feature>
<dbReference type="Pfam" id="PF13884">
    <property type="entry name" value="Peptidase_S74"/>
    <property type="match status" value="1"/>
</dbReference>
<protein>
    <recommendedName>
        <fullName evidence="1">Peptidase S74 domain-containing protein</fullName>
    </recommendedName>
</protein>
<dbReference type="InterPro" id="IPR030392">
    <property type="entry name" value="S74_ICA"/>
</dbReference>
<organism evidence="2">
    <name type="scientific">viral metagenome</name>
    <dbReference type="NCBI Taxonomy" id="1070528"/>
    <lineage>
        <taxon>unclassified sequences</taxon>
        <taxon>metagenomes</taxon>
        <taxon>organismal metagenomes</taxon>
    </lineage>
</organism>
<dbReference type="InterPro" id="IPR036388">
    <property type="entry name" value="WH-like_DNA-bd_sf"/>
</dbReference>
<reference evidence="2" key="1">
    <citation type="journal article" date="2020" name="Nature">
        <title>Giant virus diversity and host interactions through global metagenomics.</title>
        <authorList>
            <person name="Schulz F."/>
            <person name="Roux S."/>
            <person name="Paez-Espino D."/>
            <person name="Jungbluth S."/>
            <person name="Walsh D.A."/>
            <person name="Denef V.J."/>
            <person name="McMahon K.D."/>
            <person name="Konstantinidis K.T."/>
            <person name="Eloe-Fadrosh E.A."/>
            <person name="Kyrpides N.C."/>
            <person name="Woyke T."/>
        </authorList>
    </citation>
    <scope>NUCLEOTIDE SEQUENCE</scope>
    <source>
        <strain evidence="2">GVMAG-M-3300023184-72</strain>
    </source>
</reference>
<name>A0A6C0ICX0_9ZZZZ</name>
<evidence type="ECO:0000259" key="1">
    <source>
        <dbReference type="PROSITE" id="PS51688"/>
    </source>
</evidence>